<evidence type="ECO:0000313" key="14">
    <source>
        <dbReference type="EMBL" id="SKC11055.1"/>
    </source>
</evidence>
<keyword evidence="11" id="KW-1133">Transmembrane helix</keyword>
<dbReference type="InterPro" id="IPR019734">
    <property type="entry name" value="TPR_rpt"/>
</dbReference>
<organism evidence="14 15">
    <name type="scientific">Chryseobacterium balustinum</name>
    <dbReference type="NCBI Taxonomy" id="246"/>
    <lineage>
        <taxon>Bacteria</taxon>
        <taxon>Pseudomonadati</taxon>
        <taxon>Bacteroidota</taxon>
        <taxon>Flavobacteriia</taxon>
        <taxon>Flavobacteriales</taxon>
        <taxon>Weeksellaceae</taxon>
        <taxon>Chryseobacterium group</taxon>
        <taxon>Chryseobacterium</taxon>
    </lineage>
</organism>
<keyword evidence="6" id="KW-0418">Kinase</keyword>
<keyword evidence="5" id="KW-0547">Nucleotide-binding</keyword>
<dbReference type="SUPFAM" id="SSF55874">
    <property type="entry name" value="ATPase domain of HSP90 chaperone/DNA topoisomerase II/histidine kinase"/>
    <property type="match status" value="1"/>
</dbReference>
<evidence type="ECO:0000256" key="3">
    <source>
        <dbReference type="ARBA" id="ARBA00022553"/>
    </source>
</evidence>
<dbReference type="InterPro" id="IPR005467">
    <property type="entry name" value="His_kinase_dom"/>
</dbReference>
<name>A0ABY1LEQ5_9FLAO</name>
<dbReference type="InterPro" id="IPR003594">
    <property type="entry name" value="HATPase_dom"/>
</dbReference>
<dbReference type="Proteomes" id="UP000190669">
    <property type="component" value="Unassembled WGS sequence"/>
</dbReference>
<keyword evidence="11" id="KW-0472">Membrane</keyword>
<keyword evidence="4" id="KW-0808">Transferase</keyword>
<evidence type="ECO:0000256" key="7">
    <source>
        <dbReference type="ARBA" id="ARBA00022840"/>
    </source>
</evidence>
<dbReference type="PANTHER" id="PTHR24421:SF10">
    <property type="entry name" value="NITRATE_NITRITE SENSOR PROTEIN NARQ"/>
    <property type="match status" value="1"/>
</dbReference>
<dbReference type="InterPro" id="IPR011990">
    <property type="entry name" value="TPR-like_helical_dom_sf"/>
</dbReference>
<dbReference type="CDD" id="cd16917">
    <property type="entry name" value="HATPase_UhpB-NarQ-NarX-like"/>
    <property type="match status" value="1"/>
</dbReference>
<dbReference type="RefSeq" id="WP_079467105.1">
    <property type="nucleotide sequence ID" value="NZ_CP033934.1"/>
</dbReference>
<evidence type="ECO:0000256" key="2">
    <source>
        <dbReference type="ARBA" id="ARBA00012438"/>
    </source>
</evidence>
<dbReference type="Pfam" id="PF02518">
    <property type="entry name" value="HATPase_c"/>
    <property type="match status" value="1"/>
</dbReference>
<dbReference type="Gene3D" id="3.30.565.10">
    <property type="entry name" value="Histidine kinase-like ATPase, C-terminal domain"/>
    <property type="match status" value="1"/>
</dbReference>
<evidence type="ECO:0000256" key="8">
    <source>
        <dbReference type="ARBA" id="ARBA00023012"/>
    </source>
</evidence>
<keyword evidence="11" id="KW-0812">Transmembrane</keyword>
<evidence type="ECO:0000256" key="4">
    <source>
        <dbReference type="ARBA" id="ARBA00022679"/>
    </source>
</evidence>
<dbReference type="InterPro" id="IPR050482">
    <property type="entry name" value="Sensor_HK_TwoCompSys"/>
</dbReference>
<dbReference type="PROSITE" id="PS50005">
    <property type="entry name" value="TPR"/>
    <property type="match status" value="1"/>
</dbReference>
<evidence type="ECO:0000259" key="13">
    <source>
        <dbReference type="PROSITE" id="PS50109"/>
    </source>
</evidence>
<keyword evidence="10" id="KW-0175">Coiled coil</keyword>
<evidence type="ECO:0000256" key="12">
    <source>
        <dbReference type="SAM" id="SignalP"/>
    </source>
</evidence>
<dbReference type="PANTHER" id="PTHR24421">
    <property type="entry name" value="NITRATE/NITRITE SENSOR PROTEIN NARX-RELATED"/>
    <property type="match status" value="1"/>
</dbReference>
<keyword evidence="15" id="KW-1185">Reference proteome</keyword>
<accession>A0ABY1LEQ5</accession>
<dbReference type="Gene3D" id="1.20.5.1930">
    <property type="match status" value="1"/>
</dbReference>
<keyword evidence="3" id="KW-0597">Phosphoprotein</keyword>
<evidence type="ECO:0000256" key="6">
    <source>
        <dbReference type="ARBA" id="ARBA00022777"/>
    </source>
</evidence>
<evidence type="ECO:0000256" key="1">
    <source>
        <dbReference type="ARBA" id="ARBA00000085"/>
    </source>
</evidence>
<dbReference type="Gene3D" id="1.25.40.10">
    <property type="entry name" value="Tetratricopeptide repeat domain"/>
    <property type="match status" value="1"/>
</dbReference>
<dbReference type="InterPro" id="IPR036890">
    <property type="entry name" value="HATPase_C_sf"/>
</dbReference>
<dbReference type="SUPFAM" id="SSF48452">
    <property type="entry name" value="TPR-like"/>
    <property type="match status" value="1"/>
</dbReference>
<keyword evidence="9" id="KW-0802">TPR repeat</keyword>
<keyword evidence="8" id="KW-0902">Two-component regulatory system</keyword>
<comment type="caution">
    <text evidence="14">The sequence shown here is derived from an EMBL/GenBank/DDBJ whole genome shotgun (WGS) entry which is preliminary data.</text>
</comment>
<dbReference type="EC" id="2.7.13.3" evidence="2"/>
<feature type="signal peptide" evidence="12">
    <location>
        <begin position="1"/>
        <end position="23"/>
    </location>
</feature>
<evidence type="ECO:0000313" key="15">
    <source>
        <dbReference type="Proteomes" id="UP000190669"/>
    </source>
</evidence>
<feature type="domain" description="Histidine kinase" evidence="13">
    <location>
        <begin position="538"/>
        <end position="731"/>
    </location>
</feature>
<proteinExistence type="predicted"/>
<protein>
    <recommendedName>
        <fullName evidence="2">histidine kinase</fullName>
        <ecNumber evidence="2">2.7.13.3</ecNumber>
    </recommendedName>
</protein>
<comment type="catalytic activity">
    <reaction evidence="1">
        <text>ATP + protein L-histidine = ADP + protein N-phospho-L-histidine.</text>
        <dbReference type="EC" id="2.7.13.3"/>
    </reaction>
</comment>
<dbReference type="InterPro" id="IPR011712">
    <property type="entry name" value="Sig_transdc_His_kin_sub3_dim/P"/>
</dbReference>
<gene>
    <name evidence="14" type="ORF">SAMN05421800_13415</name>
</gene>
<evidence type="ECO:0000256" key="9">
    <source>
        <dbReference type="PROSITE-ProRule" id="PRU00339"/>
    </source>
</evidence>
<dbReference type="EMBL" id="FUZE01000034">
    <property type="protein sequence ID" value="SKC11055.1"/>
    <property type="molecule type" value="Genomic_DNA"/>
</dbReference>
<evidence type="ECO:0000256" key="10">
    <source>
        <dbReference type="SAM" id="Coils"/>
    </source>
</evidence>
<dbReference type="SMART" id="SM00028">
    <property type="entry name" value="TPR"/>
    <property type="match status" value="3"/>
</dbReference>
<evidence type="ECO:0000256" key="5">
    <source>
        <dbReference type="ARBA" id="ARBA00022741"/>
    </source>
</evidence>
<reference evidence="14 15" key="1">
    <citation type="submission" date="2017-02" db="EMBL/GenBank/DDBJ databases">
        <authorList>
            <person name="Varghese N."/>
            <person name="Submissions S."/>
        </authorList>
    </citation>
    <scope>NUCLEOTIDE SEQUENCE [LARGE SCALE GENOMIC DNA]</scope>
    <source>
        <strain evidence="14 15">DSM 16775</strain>
    </source>
</reference>
<dbReference type="SMART" id="SM00387">
    <property type="entry name" value="HATPase_c"/>
    <property type="match status" value="1"/>
</dbReference>
<feature type="repeat" description="TPR" evidence="9">
    <location>
        <begin position="346"/>
        <end position="379"/>
    </location>
</feature>
<keyword evidence="7" id="KW-0067">ATP-binding</keyword>
<keyword evidence="12" id="KW-0732">Signal</keyword>
<feature type="chain" id="PRO_5047114228" description="histidine kinase" evidence="12">
    <location>
        <begin position="24"/>
        <end position="736"/>
    </location>
</feature>
<evidence type="ECO:0000256" key="11">
    <source>
        <dbReference type="SAM" id="Phobius"/>
    </source>
</evidence>
<sequence length="736" mass="84526">MKIYIVKKYLVILVMFFFGSLNAQNAVEIAAKEYHKVAEGSNQQLLLAGKYAHALFFNGRQQEAMDLLQKNINRAAKKTDGQYAAQLCGIAAMNSKLLEDNTSAKKYIAQAKIFAKKTKELSIKGYVSYCEGWMHARNNQEHEAIRCFQQALVFYDKAAQTDVVVSRKTAIYKELSSIYSNWKAYDLQEKYAKLTLEVAKLRNKPMDIFDAYMSIGYNYQEQYINQPENKNLRDQSESYYLQAIKFYEKNSTIMAVPSDLSFAAINLANLYLQYYPLSYKTKSLQYAQLGLEVGQKTEQYAQVASAYGIMAEYSMKEGDIQTAKKYLLASLAALMKDAVIENTIALSLYQKLAEVYEAEGQYNEAYHYYKQYVKLYEEVFNANKMEQGRRLEAQFEKERQQQQLMRLRLEAEKRKQQISLMHAHSKAQLKDLENLKLNEEIQRQQIEVIQLEADNRGKELKLSRVEIQQRAAQLKTSQQELAYKSKINSVYFFLILTFILAAMLVYYAYRQHLKTLKQKESLQILVSMLEGQETERSRIARDLHDGLGGMLSGTKISLSGLTLFNESDSSRNTLNKSLDQLDVAVVELRRIAHNLMPELLDKYGLEEALKEYSERMSSDELEISSQFVKLKANLSKDKQIVVYRIIQELVNNAVKHAEASQIIVQLSQHNDHILITVEDNGKGFDPHLADGKKSAGIHNVQSRLEFLNGKMHIDSRAGRGTSIEIEFPINNNTYYG</sequence>
<dbReference type="PROSITE" id="PS50109">
    <property type="entry name" value="HIS_KIN"/>
    <property type="match status" value="1"/>
</dbReference>
<feature type="coiled-coil region" evidence="10">
    <location>
        <begin position="381"/>
        <end position="454"/>
    </location>
</feature>
<dbReference type="Pfam" id="PF07730">
    <property type="entry name" value="HisKA_3"/>
    <property type="match status" value="1"/>
</dbReference>
<feature type="transmembrane region" description="Helical" evidence="11">
    <location>
        <begin position="490"/>
        <end position="509"/>
    </location>
</feature>